<dbReference type="InterPro" id="IPR017853">
    <property type="entry name" value="GH"/>
</dbReference>
<evidence type="ECO:0000256" key="2">
    <source>
        <dbReference type="ARBA" id="ARBA00022801"/>
    </source>
</evidence>
<dbReference type="PANTHER" id="PTHR10357:SF210">
    <property type="entry name" value="MALTODEXTRIN GLUCOSIDASE"/>
    <property type="match status" value="1"/>
</dbReference>
<keyword evidence="3 5" id="KW-0326">Glycosidase</keyword>
<dbReference type="SMART" id="SM00642">
    <property type="entry name" value="Aamy"/>
    <property type="match status" value="1"/>
</dbReference>
<evidence type="ECO:0000256" key="3">
    <source>
        <dbReference type="ARBA" id="ARBA00023295"/>
    </source>
</evidence>
<proteinExistence type="inferred from homology"/>
<accession>A0A4R7YPR9</accession>
<dbReference type="CDD" id="cd11338">
    <property type="entry name" value="AmyAc_CMD"/>
    <property type="match status" value="1"/>
</dbReference>
<evidence type="ECO:0000313" key="6">
    <source>
        <dbReference type="Proteomes" id="UP000294697"/>
    </source>
</evidence>
<dbReference type="InterPro" id="IPR013780">
    <property type="entry name" value="Glyco_hydro_b"/>
</dbReference>
<name>A0A4R7YPR9_9FIRM</name>
<dbReference type="InterPro" id="IPR004185">
    <property type="entry name" value="Glyco_hydro_13_lg-like_dom"/>
</dbReference>
<dbReference type="PANTHER" id="PTHR10357">
    <property type="entry name" value="ALPHA-AMYLASE FAMILY MEMBER"/>
    <property type="match status" value="1"/>
</dbReference>
<dbReference type="Gene3D" id="2.60.40.1180">
    <property type="entry name" value="Golgi alpha-mannosidase II"/>
    <property type="match status" value="1"/>
</dbReference>
<dbReference type="InterPro" id="IPR045857">
    <property type="entry name" value="O16G_dom_2"/>
</dbReference>
<evidence type="ECO:0000259" key="4">
    <source>
        <dbReference type="SMART" id="SM00642"/>
    </source>
</evidence>
<dbReference type="AlphaFoldDB" id="A0A4R7YPR9"/>
<keyword evidence="2" id="KW-0378">Hydrolase</keyword>
<sequence>MIYSSIRHDYKNEMQSVIDLNTLEITLEAARDDISRVVLIYGPRYSDNKDANNKIEMNLKYRSKYHDIFSVRLNLDDTRLRYLFYLEDNGGDRVWYNEKGFFKTRPQGYDSGYFQKAIINKSDVKKSPEWAQDAVIYQIFPDRFFRADSNNYKNREWNQLPKKDSIYGGDLKGIIKKLDYLKELGINTLYLTPIFKSPSNHKYNIDDYYQIDPNFGSIEDAKELSKAAKEKGIKLIIDAVFNHSGSNFFAFEDLLTKGEKSKYMNWYFPENFPISKEEVNYSTFANDIQDMPRLNLDNPETQEYFLKVAEYWTAELDLDGWRLDVADEVSREFWEKFRKRVRKINNDIFIIGEVWYRASNWLDGNTFDSVMNYDLQRDIFSLIIEENMDVDQFSSQIQENFRHYHPEKPNILVNLLDSHDTARFNWELRNYNKKIIDQKMKFAISLQFLLPGIPLVYYGSEVGLTGADDPDCRRTMIWDKNRQNRDLYNYYKKIISYYNQNRDLRKGDYKELFMDPLNKILIFSRKNKKSNENSTVVIINMSDKKQNINDKNIIELLKNKNLSFSINNNNNNSFNNNCLKIDKKQILIYS</sequence>
<reference evidence="5 6" key="1">
    <citation type="submission" date="2019-03" db="EMBL/GenBank/DDBJ databases">
        <title>Subsurface microbial communities from deep shales in Ohio and West Virginia, USA.</title>
        <authorList>
            <person name="Wrighton K."/>
        </authorList>
    </citation>
    <scope>NUCLEOTIDE SEQUENCE [LARGE SCALE GENOMIC DNA]</scope>
    <source>
        <strain evidence="5 6">MSL9.2</strain>
    </source>
</reference>
<dbReference type="Pfam" id="PF00128">
    <property type="entry name" value="Alpha-amylase"/>
    <property type="match status" value="1"/>
</dbReference>
<dbReference type="Gene3D" id="3.20.20.80">
    <property type="entry name" value="Glycosidases"/>
    <property type="match status" value="1"/>
</dbReference>
<evidence type="ECO:0000256" key="1">
    <source>
        <dbReference type="ARBA" id="ARBA00008061"/>
    </source>
</evidence>
<dbReference type="EMBL" id="SODA01000031">
    <property type="protein sequence ID" value="TDV99610.1"/>
    <property type="molecule type" value="Genomic_DNA"/>
</dbReference>
<dbReference type="RefSeq" id="WP_111573199.1">
    <property type="nucleotide sequence ID" value="NZ_QLME01000028.1"/>
</dbReference>
<comment type="similarity">
    <text evidence="1">Belongs to the glycosyl hydrolase 13 family.</text>
</comment>
<dbReference type="InterPro" id="IPR006047">
    <property type="entry name" value="GH13_cat_dom"/>
</dbReference>
<dbReference type="GO" id="GO:0004553">
    <property type="term" value="F:hydrolase activity, hydrolyzing O-glycosyl compounds"/>
    <property type="evidence" value="ECO:0007669"/>
    <property type="project" value="InterPro"/>
</dbReference>
<dbReference type="OrthoDB" id="9805159at2"/>
<dbReference type="Proteomes" id="UP000294697">
    <property type="component" value="Unassembled WGS sequence"/>
</dbReference>
<dbReference type="SUPFAM" id="SSF51445">
    <property type="entry name" value="(Trans)glycosidases"/>
    <property type="match status" value="1"/>
</dbReference>
<dbReference type="InterPro" id="IPR014756">
    <property type="entry name" value="Ig_E-set"/>
</dbReference>
<feature type="domain" description="Glycosyl hydrolase family 13 catalytic" evidence="4">
    <location>
        <begin position="138"/>
        <end position="498"/>
    </location>
</feature>
<protein>
    <submittedName>
        <fullName evidence="5">Glycosidase</fullName>
    </submittedName>
</protein>
<dbReference type="InterPro" id="IPR013783">
    <property type="entry name" value="Ig-like_fold"/>
</dbReference>
<dbReference type="SUPFAM" id="SSF81296">
    <property type="entry name" value="E set domains"/>
    <property type="match status" value="1"/>
</dbReference>
<dbReference type="Pfam" id="PF02903">
    <property type="entry name" value="Alpha-amylase_N"/>
    <property type="match status" value="1"/>
</dbReference>
<comment type="caution">
    <text evidence="5">The sequence shown here is derived from an EMBL/GenBank/DDBJ whole genome shotgun (WGS) entry which is preliminary data.</text>
</comment>
<dbReference type="Gene3D" id="2.60.40.10">
    <property type="entry name" value="Immunoglobulins"/>
    <property type="match status" value="1"/>
</dbReference>
<dbReference type="GO" id="GO:0005975">
    <property type="term" value="P:carbohydrate metabolic process"/>
    <property type="evidence" value="ECO:0007669"/>
    <property type="project" value="InterPro"/>
</dbReference>
<organism evidence="5 6">
    <name type="scientific">Halanaerobium saccharolyticum</name>
    <dbReference type="NCBI Taxonomy" id="43595"/>
    <lineage>
        <taxon>Bacteria</taxon>
        <taxon>Bacillati</taxon>
        <taxon>Bacillota</taxon>
        <taxon>Clostridia</taxon>
        <taxon>Halanaerobiales</taxon>
        <taxon>Halanaerobiaceae</taxon>
        <taxon>Halanaerobium</taxon>
    </lineage>
</organism>
<dbReference type="Gene3D" id="3.90.400.10">
    <property type="entry name" value="Oligo-1,6-glucosidase, Domain 2"/>
    <property type="match status" value="1"/>
</dbReference>
<dbReference type="CDD" id="cd02857">
    <property type="entry name" value="E_set_CDase_PDE_N"/>
    <property type="match status" value="1"/>
</dbReference>
<gene>
    <name evidence="5" type="ORF">C8C77_1316</name>
</gene>
<evidence type="ECO:0000313" key="5">
    <source>
        <dbReference type="EMBL" id="TDV99610.1"/>
    </source>
</evidence>